<reference evidence="7" key="1">
    <citation type="submission" date="2013-10" db="EMBL/GenBank/DDBJ databases">
        <title>Genomic analysis of the causative agents of coccidiosis in chickens.</title>
        <authorList>
            <person name="Reid A.J."/>
            <person name="Blake D."/>
            <person name="Billington K."/>
            <person name="Browne H."/>
            <person name="Dunn M."/>
            <person name="Hung S."/>
            <person name="Kawahara F."/>
            <person name="Miranda-Saavedra D."/>
            <person name="Mourier T."/>
            <person name="Nagra H."/>
            <person name="Otto T.D."/>
            <person name="Rawlings N."/>
            <person name="Sanchez A."/>
            <person name="Sanders M."/>
            <person name="Subramaniam C."/>
            <person name="Tay Y."/>
            <person name="Dear P."/>
            <person name="Doerig C."/>
            <person name="Gruber A."/>
            <person name="Parkinson J."/>
            <person name="Shirley M."/>
            <person name="Wan K.L."/>
            <person name="Berriman M."/>
            <person name="Tomley F."/>
            <person name="Pain A."/>
        </authorList>
    </citation>
    <scope>NUCLEOTIDE SEQUENCE [LARGE SCALE GENOMIC DNA]</scope>
    <source>
        <strain evidence="7">Houghton</strain>
    </source>
</reference>
<evidence type="ECO:0000256" key="2">
    <source>
        <dbReference type="ARBA" id="ARBA00023055"/>
    </source>
</evidence>
<dbReference type="Pfam" id="PF00169">
    <property type="entry name" value="PH"/>
    <property type="match status" value="1"/>
</dbReference>
<feature type="region of interest" description="Disordered" evidence="4">
    <location>
        <begin position="1762"/>
        <end position="1809"/>
    </location>
</feature>
<dbReference type="VEuPathDB" id="ToxoDB:ENH_00078990"/>
<dbReference type="OrthoDB" id="331919at2759"/>
<dbReference type="Gene3D" id="3.30.530.20">
    <property type="match status" value="1"/>
</dbReference>
<feature type="compositionally biased region" description="Polar residues" evidence="4">
    <location>
        <begin position="704"/>
        <end position="719"/>
    </location>
</feature>
<feature type="compositionally biased region" description="Basic residues" evidence="4">
    <location>
        <begin position="189"/>
        <end position="201"/>
    </location>
</feature>
<proteinExistence type="predicted"/>
<dbReference type="InterPro" id="IPR001666">
    <property type="entry name" value="PI_transfer"/>
</dbReference>
<dbReference type="PROSITE" id="PS50003">
    <property type="entry name" value="PH_DOMAIN"/>
    <property type="match status" value="1"/>
</dbReference>
<dbReference type="InterPro" id="IPR000648">
    <property type="entry name" value="Oxysterol-bd"/>
</dbReference>
<feature type="region of interest" description="Disordered" evidence="4">
    <location>
        <begin position="186"/>
        <end position="276"/>
    </location>
</feature>
<dbReference type="Pfam" id="PF01237">
    <property type="entry name" value="Oxysterol_BP"/>
    <property type="match status" value="1"/>
</dbReference>
<dbReference type="EMBL" id="HG723002">
    <property type="protein sequence ID" value="CDJ64718.1"/>
    <property type="molecule type" value="Genomic_DNA"/>
</dbReference>
<reference evidence="7" key="2">
    <citation type="submission" date="2013-10" db="EMBL/GenBank/DDBJ databases">
        <authorList>
            <person name="Aslett M."/>
        </authorList>
    </citation>
    <scope>NUCLEOTIDE SEQUENCE [LARGE SCALE GENOMIC DNA]</scope>
    <source>
        <strain evidence="7">Houghton</strain>
    </source>
</reference>
<feature type="region of interest" description="Disordered" evidence="4">
    <location>
        <begin position="402"/>
        <end position="425"/>
    </location>
</feature>
<dbReference type="Gene3D" id="2.40.160.120">
    <property type="match status" value="1"/>
</dbReference>
<dbReference type="Pfam" id="PF02121">
    <property type="entry name" value="IP_trans"/>
    <property type="match status" value="2"/>
</dbReference>
<organism evidence="7 8">
    <name type="scientific">Eimeria necatrix</name>
    <dbReference type="NCBI Taxonomy" id="51315"/>
    <lineage>
        <taxon>Eukaryota</taxon>
        <taxon>Sar</taxon>
        <taxon>Alveolata</taxon>
        <taxon>Apicomplexa</taxon>
        <taxon>Conoidasida</taxon>
        <taxon>Coccidia</taxon>
        <taxon>Eucoccidiorida</taxon>
        <taxon>Eimeriorina</taxon>
        <taxon>Eimeriidae</taxon>
        <taxon>Eimeria</taxon>
    </lineage>
</organism>
<dbReference type="InterPro" id="IPR055261">
    <property type="entry name" value="PI_transfer_N"/>
</dbReference>
<dbReference type="Gene3D" id="2.30.29.30">
    <property type="entry name" value="Pleckstrin-homology domain (PH domain)/Phosphotyrosine-binding domain (PTB)"/>
    <property type="match status" value="1"/>
</dbReference>
<keyword evidence="1" id="KW-0813">Transport</keyword>
<evidence type="ECO:0000313" key="8">
    <source>
        <dbReference type="Proteomes" id="UP000030754"/>
    </source>
</evidence>
<sequence length="1809" mass="197376">MKVVEFRLVLPLTPEEYRRCQIFLVALAALETAEAQKATGGPPKAPMIEVLATEDYSNNGEQGQYTHKRFDLAEKLPGWLLKFVDRGSCTFDEKSWNAYPRLRTQYESEKFSRAKISITSNHLVGVCTDDNATDLPPEALRMRKVDLIDIVNDRGGSASDEFRKWKSEKAQFGPLRSDWIQNVPLVPPKIRRAPRRPRGVSRRASQPPNAPDSRAGTVDDPGERPKVNTEPSSSSGGSLVTLSGELHASEGSSAVSDACGSEEGPAHSEEQSSGASLVAHPPVADLVPAYPLMTCYKCFQIDFPYFGIISGKIEGWVVAAMREQLLHYHRRAVACIDKWYDLSLEEVRAFEEDVREQLAVLASLSRNATAASTGSAQAPEHELSGRPRSLLASALSESVDGAGEAGAYTSDSDESASGGAGGGEGAHRRCLEVVEEALDDWDLYQGYSLLPFRLSPRSVSLLQKLQQSIPNVSKLPQQDQQYQQWRARSFCDSPAGSPPPMKRDSPIRHGYLDKLGDGLWGSRWNLRYFLLRGNRLQYFDDPRDPRAKQSFVLTGAKVGWAADLGEKPFAFYVETLSRKRLTLSGASEEESRAWLMALHQAASTGDSSSTSKYTAGQPTDLKALHSLATPGRPFDLSEVLFRHPSGEPVNNDELSSLAVRMISSAASQAAPVASSQPAESPLGQAAAGTLSAAASAAGTAAQDPVSQRRSNGRLVSNNNSEKKQQVTEKLQQQVSVMKGPLKEALASLMKRCPWSRCFVGRGIAAPHMAFMGTCVAKDGLDVQQQARGSQQLGALKRSLSSILEETEGGGFIPSLSAEACAVGALVVSLLLMVLSAACWSDSPSRAYGVRSWYWGAILTLFEAFRAAAAATVAALLLWGALYILFIFFWSKASQRKREPPAARAPPLLKAACLAEGPPESVLLCALPPEAKTVEWVPPDPSALGAGGPFLMEDIETLRPLELLLSDPRTVSSLCWWAVRREVPRLSDFLTWLLAPLIQQQLQEQRQHQLPQQERKLQQQKSEELTTTNKAAAAGMLLLQLLWRLLEQLMLVCCWGGIALGGILGAFLITFLGSLWVPLRLRRVSWSASLDGNGYLLFSQLSPLPEERQELRGSPQDDSAGPFATKSLWKAIKERALTPFRCWHSQGWEPFPHGASQKTSHDAGGFEALLVIPLPAVPSNSLSTGLEKVQQLQQQLQKELQQQHWSLASLRLQKTPDAEREGRTENLWASRDAASAWDSRSWKSETIPMFNSMASEAVSESSACTHACVVETDESPCLVTWVGALRWGTRNVPRWLEGLLTLRQAEATLGTLLSHLRARRGLQSGGPPTSYGVRGPLTPSLHTVYTEEPPLGPFNACTGTEKAGIDLVGPLMEFYSAHGTLKGFEAESLARQRAKQKYKDTASKPYPLAGWRKCAWEGLMQEESLELDKQRCLLMKLLRRQRADIPRGPQLPSSGPLPIGLLRAASLLLLLPDCMAQGPPILKKAFAGGPLEKFKATLAFAVSILHRGCWQAPPLAAYLGETFQGHLQEPAGTPRGQLGASQGGWLVYVEQTGVGPPSTLFSLSSPGSMAQVWGHLSFLVNYQPGQCVVTVKGKMNVCFSKGEMFSFSLPELHIEGLLWGRRYFYWQGPLHVEGPDVCCTVIVAGAAQQGPYGGAFRDELFGQVMQKDSTHDKGTKGPECPLDTLATVTGSYTDKLFWNDEEIWSVYTAQTLHLFAVPDEEALPIDSRFRADSLLLSLGDEDAADKVRRKQLAIEASDMAQQARFLRQQSEGFPASPGGPTDSSDPFGVPLTAHSEGCPAPQKPSPGDTQ</sequence>
<dbReference type="InterPro" id="IPR023393">
    <property type="entry name" value="START-like_dom_sf"/>
</dbReference>
<feature type="transmembrane region" description="Helical" evidence="5">
    <location>
        <begin position="1048"/>
        <end position="1076"/>
    </location>
</feature>
<dbReference type="InterPro" id="IPR001849">
    <property type="entry name" value="PH_domain"/>
</dbReference>
<evidence type="ECO:0000256" key="1">
    <source>
        <dbReference type="ARBA" id="ARBA00022448"/>
    </source>
</evidence>
<keyword evidence="2" id="KW-0445">Lipid transport</keyword>
<dbReference type="RefSeq" id="XP_013433185.1">
    <property type="nucleotide sequence ID" value="XM_013577731.1"/>
</dbReference>
<name>U6MNS1_9EIME</name>
<dbReference type="SUPFAM" id="SSF55961">
    <property type="entry name" value="Bet v1-like"/>
    <property type="match status" value="2"/>
</dbReference>
<evidence type="ECO:0000256" key="3">
    <source>
        <dbReference type="ARBA" id="ARBA00023121"/>
    </source>
</evidence>
<keyword evidence="8" id="KW-1185">Reference proteome</keyword>
<evidence type="ECO:0000259" key="6">
    <source>
        <dbReference type="PROSITE" id="PS50003"/>
    </source>
</evidence>
<evidence type="ECO:0000256" key="5">
    <source>
        <dbReference type="SAM" id="Phobius"/>
    </source>
</evidence>
<accession>U6MNS1</accession>
<feature type="compositionally biased region" description="Low complexity" evidence="4">
    <location>
        <begin position="232"/>
        <end position="246"/>
    </location>
</feature>
<dbReference type="GeneID" id="25478029"/>
<keyword evidence="5" id="KW-0472">Membrane</keyword>
<feature type="domain" description="PH" evidence="6">
    <location>
        <begin position="505"/>
        <end position="603"/>
    </location>
</feature>
<protein>
    <submittedName>
        <fullName evidence="7">Phosphatidylinositol transfer protein beta isoform, putative</fullName>
    </submittedName>
</protein>
<dbReference type="Proteomes" id="UP000030754">
    <property type="component" value="Unassembled WGS sequence"/>
</dbReference>
<dbReference type="SMART" id="SM00233">
    <property type="entry name" value="PH"/>
    <property type="match status" value="1"/>
</dbReference>
<dbReference type="CDD" id="cd00821">
    <property type="entry name" value="PH"/>
    <property type="match status" value="1"/>
</dbReference>
<keyword evidence="5" id="KW-1133">Transmembrane helix</keyword>
<dbReference type="SUPFAM" id="SSF144000">
    <property type="entry name" value="Oxysterol-binding protein-like"/>
    <property type="match status" value="1"/>
</dbReference>
<dbReference type="GO" id="GO:0008289">
    <property type="term" value="F:lipid binding"/>
    <property type="evidence" value="ECO:0007669"/>
    <property type="project" value="UniProtKB-KW"/>
</dbReference>
<dbReference type="PANTHER" id="PTHR10658">
    <property type="entry name" value="PHOSPHATIDYLINOSITOL TRANSFER PROTEIN"/>
    <property type="match status" value="1"/>
</dbReference>
<dbReference type="GO" id="GO:0005548">
    <property type="term" value="F:phospholipid transporter activity"/>
    <property type="evidence" value="ECO:0007669"/>
    <property type="project" value="InterPro"/>
</dbReference>
<dbReference type="PANTHER" id="PTHR10658:SF11">
    <property type="entry name" value="VIBRATOR, ISOFORM B"/>
    <property type="match status" value="1"/>
</dbReference>
<evidence type="ECO:0000313" key="7">
    <source>
        <dbReference type="EMBL" id="CDJ64718.1"/>
    </source>
</evidence>
<dbReference type="InterPro" id="IPR037239">
    <property type="entry name" value="OSBP_sf"/>
</dbReference>
<feature type="transmembrane region" description="Helical" evidence="5">
    <location>
        <begin position="873"/>
        <end position="890"/>
    </location>
</feature>
<keyword evidence="5" id="KW-0812">Transmembrane</keyword>
<evidence type="ECO:0000256" key="4">
    <source>
        <dbReference type="SAM" id="MobiDB-lite"/>
    </source>
</evidence>
<feature type="region of interest" description="Disordered" evidence="4">
    <location>
        <begin position="698"/>
        <end position="729"/>
    </location>
</feature>
<gene>
    <name evidence="7" type="ORF">ENH_00078990</name>
</gene>
<dbReference type="InterPro" id="IPR011993">
    <property type="entry name" value="PH-like_dom_sf"/>
</dbReference>
<dbReference type="SUPFAM" id="SSF50729">
    <property type="entry name" value="PH domain-like"/>
    <property type="match status" value="1"/>
</dbReference>
<keyword evidence="3" id="KW-0446">Lipid-binding</keyword>